<evidence type="ECO:0000256" key="5">
    <source>
        <dbReference type="SAM" id="MobiDB-lite"/>
    </source>
</evidence>
<comment type="subcellular location">
    <subcellularLocation>
        <location evidence="1">Membrane</location>
        <topology evidence="1">Single-pass membrane protein</topology>
    </subcellularLocation>
</comment>
<keyword evidence="4 6" id="KW-0472">Membrane</keyword>
<evidence type="ECO:0000256" key="2">
    <source>
        <dbReference type="ARBA" id="ARBA00022692"/>
    </source>
</evidence>
<dbReference type="InterPro" id="IPR051694">
    <property type="entry name" value="Immunoregulatory_rcpt-like"/>
</dbReference>
<accession>A0AAV9WFR5</accession>
<evidence type="ECO:0000313" key="8">
    <source>
        <dbReference type="Proteomes" id="UP001370758"/>
    </source>
</evidence>
<feature type="transmembrane region" description="Helical" evidence="6">
    <location>
        <begin position="210"/>
        <end position="233"/>
    </location>
</feature>
<dbReference type="Proteomes" id="UP001370758">
    <property type="component" value="Unassembled WGS sequence"/>
</dbReference>
<dbReference type="EMBL" id="JAVHJL010000003">
    <property type="protein sequence ID" value="KAK6507705.1"/>
    <property type="molecule type" value="Genomic_DNA"/>
</dbReference>
<evidence type="ECO:0000313" key="7">
    <source>
        <dbReference type="EMBL" id="KAK6507705.1"/>
    </source>
</evidence>
<feature type="region of interest" description="Disordered" evidence="5">
    <location>
        <begin position="242"/>
        <end position="271"/>
    </location>
</feature>
<dbReference type="PANTHER" id="PTHR15549:SF26">
    <property type="entry name" value="AXIAL BUDDING PATTERN PROTEIN 2-RELATED"/>
    <property type="match status" value="1"/>
</dbReference>
<dbReference type="GO" id="GO:0016020">
    <property type="term" value="C:membrane"/>
    <property type="evidence" value="ECO:0007669"/>
    <property type="project" value="UniProtKB-SubCell"/>
</dbReference>
<proteinExistence type="predicted"/>
<feature type="compositionally biased region" description="Low complexity" evidence="5">
    <location>
        <begin position="151"/>
        <end position="173"/>
    </location>
</feature>
<keyword evidence="3 6" id="KW-1133">Transmembrane helix</keyword>
<keyword evidence="2 6" id="KW-0812">Transmembrane</keyword>
<comment type="caution">
    <text evidence="7">The sequence shown here is derived from an EMBL/GenBank/DDBJ whole genome shotgun (WGS) entry which is preliminary data.</text>
</comment>
<gene>
    <name evidence="7" type="ORF">TWF481_006128</name>
</gene>
<evidence type="ECO:0000256" key="3">
    <source>
        <dbReference type="ARBA" id="ARBA00022989"/>
    </source>
</evidence>
<protein>
    <submittedName>
        <fullName evidence="7">Uncharacterized protein</fullName>
    </submittedName>
</protein>
<evidence type="ECO:0000256" key="6">
    <source>
        <dbReference type="SAM" id="Phobius"/>
    </source>
</evidence>
<sequence length="357" mass="36991">MALAIHITAPPPYQPPQIIGRGGPLDILDKRQQLTFSTCGLQCAAADFCQQYRSNFGFCCPTSVLTRTAFNYCGPATTCIPYGVSSVADFFFDSTSSIQYCGSARPSCVTYVYRNDDFTQVFCASGESGTSFFETTSTAQQSATFIGGTTATSADETTTPATSAPTAVVVSNTRTNPTEDPTNTSGSPTDSSTSSATSTGDSSSGLSTGAVAGIGVGAALAGIGAAIGGFFLWRHSHNKKNLAGGAGGGNQNFPPQPPMAHQQGYDNNNGYYQQQQPYAQIPQGHQAELAGAGTLGGQDYYKGAYPPPVSPGGVPPPQHQPTVYELGGGGQMPPAGGQQAPVYQENTAPHFRQELQG</sequence>
<dbReference type="AlphaFoldDB" id="A0AAV9WFR5"/>
<evidence type="ECO:0000256" key="1">
    <source>
        <dbReference type="ARBA" id="ARBA00004167"/>
    </source>
</evidence>
<name>A0AAV9WFR5_9PEZI</name>
<feature type="compositionally biased region" description="Low complexity" evidence="5">
    <location>
        <begin position="332"/>
        <end position="341"/>
    </location>
</feature>
<organism evidence="7 8">
    <name type="scientific">Arthrobotrys musiformis</name>
    <dbReference type="NCBI Taxonomy" id="47236"/>
    <lineage>
        <taxon>Eukaryota</taxon>
        <taxon>Fungi</taxon>
        <taxon>Dikarya</taxon>
        <taxon>Ascomycota</taxon>
        <taxon>Pezizomycotina</taxon>
        <taxon>Orbiliomycetes</taxon>
        <taxon>Orbiliales</taxon>
        <taxon>Orbiliaceae</taxon>
        <taxon>Arthrobotrys</taxon>
    </lineage>
</organism>
<evidence type="ECO:0000256" key="4">
    <source>
        <dbReference type="ARBA" id="ARBA00023136"/>
    </source>
</evidence>
<reference evidence="7 8" key="1">
    <citation type="submission" date="2023-08" db="EMBL/GenBank/DDBJ databases">
        <authorList>
            <person name="Palmer J.M."/>
        </authorList>
    </citation>
    <scope>NUCLEOTIDE SEQUENCE [LARGE SCALE GENOMIC DNA]</scope>
    <source>
        <strain evidence="7 8">TWF481</strain>
    </source>
</reference>
<feature type="compositionally biased region" description="Low complexity" evidence="5">
    <location>
        <begin position="262"/>
        <end position="271"/>
    </location>
</feature>
<feature type="compositionally biased region" description="Low complexity" evidence="5">
    <location>
        <begin position="182"/>
        <end position="205"/>
    </location>
</feature>
<dbReference type="PANTHER" id="PTHR15549">
    <property type="entry name" value="PAIRED IMMUNOGLOBULIN-LIKE TYPE 2 RECEPTOR"/>
    <property type="match status" value="1"/>
</dbReference>
<feature type="compositionally biased region" description="Pro residues" evidence="5">
    <location>
        <begin position="305"/>
        <end position="319"/>
    </location>
</feature>
<feature type="region of interest" description="Disordered" evidence="5">
    <location>
        <begin position="151"/>
        <end position="205"/>
    </location>
</feature>
<feature type="region of interest" description="Disordered" evidence="5">
    <location>
        <begin position="301"/>
        <end position="342"/>
    </location>
</feature>
<keyword evidence="8" id="KW-1185">Reference proteome</keyword>
<dbReference type="GO" id="GO:0071944">
    <property type="term" value="C:cell periphery"/>
    <property type="evidence" value="ECO:0007669"/>
    <property type="project" value="UniProtKB-ARBA"/>
</dbReference>